<dbReference type="GO" id="GO:0004814">
    <property type="term" value="F:arginine-tRNA ligase activity"/>
    <property type="evidence" value="ECO:0007669"/>
    <property type="project" value="InterPro"/>
</dbReference>
<dbReference type="Proteomes" id="UP000044026">
    <property type="component" value="Unassembled WGS sequence"/>
</dbReference>
<keyword evidence="2" id="KW-0547">Nucleotide-binding</keyword>
<sequence length="55" mass="6330">MYDLVKDFNSFYQNVSILGEENVAKREFRVSLCKKISEIIASAFAMLGIQVPERM</sequence>
<evidence type="ECO:0000256" key="3">
    <source>
        <dbReference type="ARBA" id="ARBA00022840"/>
    </source>
</evidence>
<evidence type="ECO:0000313" key="7">
    <source>
        <dbReference type="Proteomes" id="UP000044026"/>
    </source>
</evidence>
<keyword evidence="3" id="KW-0067">ATP-binding</keyword>
<dbReference type="Pfam" id="PF05746">
    <property type="entry name" value="DALR_1"/>
    <property type="match status" value="1"/>
</dbReference>
<evidence type="ECO:0000256" key="2">
    <source>
        <dbReference type="ARBA" id="ARBA00022741"/>
    </source>
</evidence>
<dbReference type="EMBL" id="CDOE01000075">
    <property type="protein sequence ID" value="CEN39892.1"/>
    <property type="molecule type" value="Genomic_DNA"/>
</dbReference>
<proteinExistence type="predicted"/>
<gene>
    <name evidence="6" type="ORF">CCAN12_770088</name>
</gene>
<organism evidence="6 7">
    <name type="scientific">Capnocytophaga canimorsus</name>
    <dbReference type="NCBI Taxonomy" id="28188"/>
    <lineage>
        <taxon>Bacteria</taxon>
        <taxon>Pseudomonadati</taxon>
        <taxon>Bacteroidota</taxon>
        <taxon>Flavobacteriia</taxon>
        <taxon>Flavobacteriales</taxon>
        <taxon>Flavobacteriaceae</taxon>
        <taxon>Capnocytophaga</taxon>
    </lineage>
</organism>
<dbReference type="InterPro" id="IPR008909">
    <property type="entry name" value="DALR_anticod-bd"/>
</dbReference>
<protein>
    <recommendedName>
        <fullName evidence="5">DALR anticodon binding domain-containing protein</fullName>
    </recommendedName>
</protein>
<feature type="domain" description="DALR anticodon binding" evidence="5">
    <location>
        <begin position="1"/>
        <end position="55"/>
    </location>
</feature>
<dbReference type="InterPro" id="IPR009080">
    <property type="entry name" value="tRNAsynth_Ia_anticodon-bd"/>
</dbReference>
<keyword evidence="4" id="KW-0030">Aminoacyl-tRNA synthetase</keyword>
<evidence type="ECO:0000256" key="4">
    <source>
        <dbReference type="ARBA" id="ARBA00023146"/>
    </source>
</evidence>
<dbReference type="GO" id="GO:0006420">
    <property type="term" value="P:arginyl-tRNA aminoacylation"/>
    <property type="evidence" value="ECO:0007669"/>
    <property type="project" value="InterPro"/>
</dbReference>
<evidence type="ECO:0000313" key="6">
    <source>
        <dbReference type="EMBL" id="CEN39892.1"/>
    </source>
</evidence>
<dbReference type="AlphaFoldDB" id="A0A0B7HPR6"/>
<dbReference type="SUPFAM" id="SSF47323">
    <property type="entry name" value="Anticodon-binding domain of a subclass of class I aminoacyl-tRNA synthetases"/>
    <property type="match status" value="1"/>
</dbReference>
<reference evidence="6 7" key="1">
    <citation type="submission" date="2015-01" db="EMBL/GenBank/DDBJ databases">
        <authorList>
            <person name="Xiang T."/>
            <person name="Song Y."/>
            <person name="Huang L."/>
            <person name="Wang B."/>
            <person name="Wu P."/>
        </authorList>
    </citation>
    <scope>NUCLEOTIDE SEQUENCE [LARGE SCALE GENOMIC DNA]</scope>
    <source>
        <strain evidence="6 7">Cc12</strain>
    </source>
</reference>
<dbReference type="GO" id="GO:0005524">
    <property type="term" value="F:ATP binding"/>
    <property type="evidence" value="ECO:0007669"/>
    <property type="project" value="UniProtKB-KW"/>
</dbReference>
<evidence type="ECO:0000256" key="1">
    <source>
        <dbReference type="ARBA" id="ARBA00022598"/>
    </source>
</evidence>
<accession>A0A0B7HPR6</accession>
<keyword evidence="1" id="KW-0436">Ligase</keyword>
<dbReference type="Gene3D" id="1.10.730.10">
    <property type="entry name" value="Isoleucyl-tRNA Synthetase, Domain 1"/>
    <property type="match status" value="1"/>
</dbReference>
<evidence type="ECO:0000259" key="5">
    <source>
        <dbReference type="Pfam" id="PF05746"/>
    </source>
</evidence>
<name>A0A0B7HPR6_9FLAO</name>